<evidence type="ECO:0000259" key="3">
    <source>
        <dbReference type="Pfam" id="PF13632"/>
    </source>
</evidence>
<dbReference type="Proteomes" id="UP001337655">
    <property type="component" value="Unassembled WGS sequence"/>
</dbReference>
<keyword evidence="2" id="KW-0812">Transmembrane</keyword>
<feature type="transmembrane region" description="Helical" evidence="2">
    <location>
        <begin position="776"/>
        <end position="795"/>
    </location>
</feature>
<dbReference type="EMBL" id="JAVRRT010000018">
    <property type="protein sequence ID" value="KAK5164919.1"/>
    <property type="molecule type" value="Genomic_DNA"/>
</dbReference>
<keyword evidence="2" id="KW-1133">Transmembrane helix</keyword>
<evidence type="ECO:0008006" key="7">
    <source>
        <dbReference type="Google" id="ProtNLM"/>
    </source>
</evidence>
<gene>
    <name evidence="5" type="ORF">LTR77_009584</name>
</gene>
<name>A0AAV9P0T8_9PEZI</name>
<dbReference type="Gene3D" id="3.90.550.10">
    <property type="entry name" value="Spore Coat Polysaccharide Biosynthesis Protein SpsA, Chain A"/>
    <property type="match status" value="1"/>
</dbReference>
<dbReference type="Pfam" id="PF13632">
    <property type="entry name" value="Glyco_trans_2_3"/>
    <property type="match status" value="1"/>
</dbReference>
<sequence>MGFLSYLKPPKAGKSKECNEKDGRPATKGSTAGLDPSTSGQSNKSSEDDANLARMDDVGLPPTVPSTASSNYSPVEPTSFLAPGNGGQAALSRPASLYPDAAYKNAQSMLDIKSDVMATWLYQQQCERLWTDGSFDEGVVVKKTRNDFVCAPDDLADIDDGLHNAVQALNVRAAMTVKTRVIKMFLGLNTKHYVPLKNGLRLQVLPNISFLPRCQKHHFAAFIADRQIMVVWDDEPRHVLDRAQKIEKALVEMIIDTDIEPKGEDETDAASTTIVGDDDNAERGAVEPPRRKNKLMSFQSAVCIILVCSALGAGWGQIAQELATDHFYPRALFILALPAQIWLALFFFQAMIGSISQTFGPVGQTHGNWKSYSGIKPKRLRRDAGRLPHLTVQLPVYKESLKAVIAPTVVSIKAAISTYEMQGGTANIFVNEDGMQVVSKEEREARQEFYDEHNIGWVARPKENKKPKEGEELYLRRGKFKKASNMNYAMWCSARVEDKINALEREKAGSSEEHAAVYKRMLDEVIEEDAGRTWADGNIRMGDYILIIDSDTRVPEGCFLDCVSEMEQSPQVAIIQYSSGVMNVTTSFFEKGITFFTNLIYTQIRYSVASGDVAPFVGHNAVLRWSAMQEIAYDCKLDGREKYWSEDTVSEDFDMALRLQTAGYLVRLGAYTGDGFKEGVSLTVYDELARWEKYAYGCSELIFHPLRYWFTRGPFTKLFRNFLTSKMPLPSKITIMAYIGTYYALASAWILTLANYFLMGWYIGYLDHFYLDSFKVYFSIILVFSALGNVSLAALRYRTGEKGFVPSLLENLMWVPLLSVFLGGISLHVSQAIISHMLSVDMSWGATSKEMENTTFFQEVPKIARSFKMTFLFCFGCAGMMIYMAQFAPPLWRIDTFVSVWPLGTIVFGHFALPILLNPGLMRFTW</sequence>
<feature type="transmembrane region" description="Helical" evidence="2">
    <location>
        <begin position="815"/>
        <end position="834"/>
    </location>
</feature>
<evidence type="ECO:0000259" key="4">
    <source>
        <dbReference type="Pfam" id="PF25550"/>
    </source>
</evidence>
<dbReference type="PANTHER" id="PTHR35408:SF1">
    <property type="entry name" value="GLYCOSYLTRANSFERASE 2-LIKE DOMAIN-CONTAINING PROTEIN"/>
    <property type="match status" value="1"/>
</dbReference>
<dbReference type="GeneID" id="89930914"/>
<dbReference type="PANTHER" id="PTHR35408">
    <property type="entry name" value="CHROMOSOME 15, WHOLE GENOME SHOTGUN SEQUENCE"/>
    <property type="match status" value="1"/>
</dbReference>
<feature type="domain" description="Glycosyltransferase 2-like" evidence="3">
    <location>
        <begin position="544"/>
        <end position="758"/>
    </location>
</feature>
<feature type="region of interest" description="Disordered" evidence="1">
    <location>
        <begin position="1"/>
        <end position="87"/>
    </location>
</feature>
<dbReference type="InterPro" id="IPR057688">
    <property type="entry name" value="DUF7928"/>
</dbReference>
<feature type="transmembrane region" description="Helical" evidence="2">
    <location>
        <begin position="327"/>
        <end position="348"/>
    </location>
</feature>
<dbReference type="InterPro" id="IPR029044">
    <property type="entry name" value="Nucleotide-diphossugar_trans"/>
</dbReference>
<feature type="transmembrane region" description="Helical" evidence="2">
    <location>
        <begin position="866"/>
        <end position="885"/>
    </location>
</feature>
<feature type="domain" description="DUF7928" evidence="4">
    <location>
        <begin position="112"/>
        <end position="262"/>
    </location>
</feature>
<proteinExistence type="predicted"/>
<evidence type="ECO:0000313" key="6">
    <source>
        <dbReference type="Proteomes" id="UP001337655"/>
    </source>
</evidence>
<feature type="transmembrane region" description="Helical" evidence="2">
    <location>
        <begin position="735"/>
        <end position="764"/>
    </location>
</feature>
<keyword evidence="6" id="KW-1185">Reference proteome</keyword>
<keyword evidence="2" id="KW-0472">Membrane</keyword>
<dbReference type="Pfam" id="PF25550">
    <property type="entry name" value="DUF7928"/>
    <property type="match status" value="1"/>
</dbReference>
<dbReference type="RefSeq" id="XP_064655115.1">
    <property type="nucleotide sequence ID" value="XM_064806810.1"/>
</dbReference>
<organism evidence="5 6">
    <name type="scientific">Saxophila tyrrhenica</name>
    <dbReference type="NCBI Taxonomy" id="1690608"/>
    <lineage>
        <taxon>Eukaryota</taxon>
        <taxon>Fungi</taxon>
        <taxon>Dikarya</taxon>
        <taxon>Ascomycota</taxon>
        <taxon>Pezizomycotina</taxon>
        <taxon>Dothideomycetes</taxon>
        <taxon>Dothideomycetidae</taxon>
        <taxon>Mycosphaerellales</taxon>
        <taxon>Extremaceae</taxon>
        <taxon>Saxophila</taxon>
    </lineage>
</organism>
<comment type="caution">
    <text evidence="5">The sequence shown here is derived from an EMBL/GenBank/DDBJ whole genome shotgun (WGS) entry which is preliminary data.</text>
</comment>
<accession>A0AAV9P0T8</accession>
<reference evidence="5 6" key="1">
    <citation type="submission" date="2023-08" db="EMBL/GenBank/DDBJ databases">
        <title>Black Yeasts Isolated from many extreme environments.</title>
        <authorList>
            <person name="Coleine C."/>
            <person name="Stajich J.E."/>
            <person name="Selbmann L."/>
        </authorList>
    </citation>
    <scope>NUCLEOTIDE SEQUENCE [LARGE SCALE GENOMIC DNA]</scope>
    <source>
        <strain evidence="5 6">CCFEE 5935</strain>
    </source>
</reference>
<evidence type="ECO:0000256" key="2">
    <source>
        <dbReference type="SAM" id="Phobius"/>
    </source>
</evidence>
<dbReference type="InterPro" id="IPR001173">
    <property type="entry name" value="Glyco_trans_2-like"/>
</dbReference>
<evidence type="ECO:0000256" key="1">
    <source>
        <dbReference type="SAM" id="MobiDB-lite"/>
    </source>
</evidence>
<dbReference type="AlphaFoldDB" id="A0AAV9P0T8"/>
<feature type="transmembrane region" description="Helical" evidence="2">
    <location>
        <begin position="897"/>
        <end position="917"/>
    </location>
</feature>
<dbReference type="SUPFAM" id="SSF53448">
    <property type="entry name" value="Nucleotide-diphospho-sugar transferases"/>
    <property type="match status" value="1"/>
</dbReference>
<protein>
    <recommendedName>
        <fullName evidence="7">Glycosyltransferase 2-like domain-containing protein</fullName>
    </recommendedName>
</protein>
<evidence type="ECO:0000313" key="5">
    <source>
        <dbReference type="EMBL" id="KAK5164919.1"/>
    </source>
</evidence>
<feature type="compositionally biased region" description="Basic and acidic residues" evidence="1">
    <location>
        <begin position="14"/>
        <end position="25"/>
    </location>
</feature>
<feature type="transmembrane region" description="Helical" evidence="2">
    <location>
        <begin position="295"/>
        <end position="315"/>
    </location>
</feature>